<dbReference type="RefSeq" id="WP_066839374.1">
    <property type="nucleotide sequence ID" value="NZ_LSTQ01000011.1"/>
</dbReference>
<dbReference type="AlphaFoldDB" id="A0A177IMK0"/>
<dbReference type="InterPro" id="IPR044925">
    <property type="entry name" value="His-Me_finger_sf"/>
</dbReference>
<keyword evidence="2" id="KW-1185">Reference proteome</keyword>
<evidence type="ECO:0000313" key="1">
    <source>
        <dbReference type="EMBL" id="OAH29806.1"/>
    </source>
</evidence>
<comment type="caution">
    <text evidence="1">The sequence shown here is derived from an EMBL/GenBank/DDBJ whole genome shotgun (WGS) entry which is preliminary data.</text>
</comment>
<organism evidence="1 2">
    <name type="scientific">Corynebacterium stationis</name>
    <dbReference type="NCBI Taxonomy" id="1705"/>
    <lineage>
        <taxon>Bacteria</taxon>
        <taxon>Bacillati</taxon>
        <taxon>Actinomycetota</taxon>
        <taxon>Actinomycetes</taxon>
        <taxon>Mycobacteriales</taxon>
        <taxon>Corynebacteriaceae</taxon>
        <taxon>Corynebacterium</taxon>
    </lineage>
</organism>
<protein>
    <recommendedName>
        <fullName evidence="3">HNH nuclease domain-containing protein</fullName>
    </recommendedName>
</protein>
<dbReference type="EMBL" id="LSTQ01000011">
    <property type="protein sequence ID" value="OAH29806.1"/>
    <property type="molecule type" value="Genomic_DNA"/>
</dbReference>
<proteinExistence type="predicted"/>
<dbReference type="Proteomes" id="UP000076947">
    <property type="component" value="Unassembled WGS sequence"/>
</dbReference>
<name>A0A177IMK0_9CORY</name>
<dbReference type="SUPFAM" id="SSF54060">
    <property type="entry name" value="His-Me finger endonucleases"/>
    <property type="match status" value="1"/>
</dbReference>
<sequence length="188" mass="20798">MSGKDIPLFELAGEERTATPLPRVRRGVTFDSSLRPDEKAIRRFWSNVVRGPGSACWLWVGPISTPDGYGRFSWQVGGHRRTVSAHRFALMIATGKEIPQGLVGEHFCCEPLCVRAGSYHVRLTTQAENISWAVDRGRHAGSSPGSGSAGRALRSQLVRAAVRNGWDEDALRAARDFNVLDENQSRLW</sequence>
<evidence type="ECO:0000313" key="2">
    <source>
        <dbReference type="Proteomes" id="UP000076947"/>
    </source>
</evidence>
<dbReference type="OrthoDB" id="3732358at2"/>
<reference evidence="2" key="1">
    <citation type="submission" date="2016-02" db="EMBL/GenBank/DDBJ databases">
        <authorList>
            <person name="Kaur G."/>
            <person name="Nair G.R."/>
            <person name="Mayilraj S."/>
        </authorList>
    </citation>
    <scope>NUCLEOTIDE SEQUENCE [LARGE SCALE GENOMIC DNA]</scope>
    <source>
        <strain evidence="2">GA-15</strain>
    </source>
</reference>
<gene>
    <name evidence="1" type="ORF">AYJ05_11650</name>
</gene>
<evidence type="ECO:0008006" key="3">
    <source>
        <dbReference type="Google" id="ProtNLM"/>
    </source>
</evidence>
<accession>A0A177IMK0</accession>